<feature type="transmembrane region" description="Helical" evidence="1">
    <location>
        <begin position="177"/>
        <end position="196"/>
    </location>
</feature>
<evidence type="ECO:0000313" key="2">
    <source>
        <dbReference type="EMBL" id="MBD7919633.1"/>
    </source>
</evidence>
<feature type="transmembrane region" description="Helical" evidence="1">
    <location>
        <begin position="314"/>
        <end position="336"/>
    </location>
</feature>
<feature type="transmembrane region" description="Helical" evidence="1">
    <location>
        <begin position="101"/>
        <end position="121"/>
    </location>
</feature>
<feature type="transmembrane region" description="Helical" evidence="1">
    <location>
        <begin position="446"/>
        <end position="467"/>
    </location>
</feature>
<feature type="transmembrane region" description="Helical" evidence="1">
    <location>
        <begin position="474"/>
        <end position="497"/>
    </location>
</feature>
<organism evidence="2 3">
    <name type="scientific">Cellulomonas avistercoris</name>
    <dbReference type="NCBI Taxonomy" id="2762242"/>
    <lineage>
        <taxon>Bacteria</taxon>
        <taxon>Bacillati</taxon>
        <taxon>Actinomycetota</taxon>
        <taxon>Actinomycetes</taxon>
        <taxon>Micrococcales</taxon>
        <taxon>Cellulomonadaceae</taxon>
        <taxon>Cellulomonas</taxon>
    </lineage>
</organism>
<gene>
    <name evidence="2" type="ORF">H9657_15290</name>
</gene>
<accession>A0ABR8QGU0</accession>
<feature type="transmembrane region" description="Helical" evidence="1">
    <location>
        <begin position="362"/>
        <end position="384"/>
    </location>
</feature>
<evidence type="ECO:0000313" key="3">
    <source>
        <dbReference type="Proteomes" id="UP000604241"/>
    </source>
</evidence>
<keyword evidence="1" id="KW-0472">Membrane</keyword>
<keyword evidence="1" id="KW-0812">Transmembrane</keyword>
<dbReference type="EMBL" id="JACSQV010000014">
    <property type="protein sequence ID" value="MBD7919633.1"/>
    <property type="molecule type" value="Genomic_DNA"/>
</dbReference>
<feature type="transmembrane region" description="Helical" evidence="1">
    <location>
        <begin position="38"/>
        <end position="60"/>
    </location>
</feature>
<reference evidence="2 3" key="1">
    <citation type="submission" date="2020-08" db="EMBL/GenBank/DDBJ databases">
        <title>A Genomic Blueprint of the Chicken Gut Microbiome.</title>
        <authorList>
            <person name="Gilroy R."/>
            <person name="Ravi A."/>
            <person name="Getino M."/>
            <person name="Pursley I."/>
            <person name="Horton D.L."/>
            <person name="Alikhan N.-F."/>
            <person name="Baker D."/>
            <person name="Gharbi K."/>
            <person name="Hall N."/>
            <person name="Watson M."/>
            <person name="Adriaenssens E.M."/>
            <person name="Foster-Nyarko E."/>
            <person name="Jarju S."/>
            <person name="Secka A."/>
            <person name="Antonio M."/>
            <person name="Oren A."/>
            <person name="Chaudhuri R."/>
            <person name="La Ragione R.M."/>
            <person name="Hildebrand F."/>
            <person name="Pallen M.J."/>
        </authorList>
    </citation>
    <scope>NUCLEOTIDE SEQUENCE [LARGE SCALE GENOMIC DNA]</scope>
    <source>
        <strain evidence="2 3">Sa3CUA2</strain>
    </source>
</reference>
<proteinExistence type="predicted"/>
<keyword evidence="1" id="KW-1133">Transmembrane helix</keyword>
<sequence length="547" mass="54923">MTTLAPARERAVRTAGPAAWAGTAGLVRHGLRRDRVRITVWALAVGGLIAYVGAAIPAAYPDQAALQTRAAIMTDPSGAFMTGPGYGLDDYTLGVMVANEMLGMVAVAVAVMSILAVVRHTRAEEEAGRADLVRAGAVGRSAPLAAALAVLVVANAAVGLVLLGALLVVGLVPADSLALVAGAATVGLVFGALAAVTAQLSAHARTASGAAGALLGLAYVLRGLGDAAERGGSVLSWTSPIGWAQQTRAFVDLRWWPLLPGVGLCALLVAAAFALAARRDVGAGLVPTRRGRVDARRALLSPTGLTWRTERATVAWWAVGLGVFAVLTGSLAQGVVESLEAQPALADVLGGGAAGDVLSSTLAAFLAFFAMAVAVFAVVATQRLTREEDAGRTGVVLAAAVSRPAWLGASFTVTVVGCAVLLLAAGLGLGLGAAASVGDAGLTPSLTLASLAYLPLVLCFGAAAALAHGLRTGAWWVWTLLVASILVGLYGPLLGLPDAVQDAAPFALVPRVPAEALTARAVVVPTVVAVVLVAAAGVALRRRDLTA</sequence>
<feature type="transmembrane region" description="Helical" evidence="1">
    <location>
        <begin position="255"/>
        <end position="277"/>
    </location>
</feature>
<name>A0ABR8QGU0_9CELL</name>
<keyword evidence="3" id="KW-1185">Reference proteome</keyword>
<feature type="transmembrane region" description="Helical" evidence="1">
    <location>
        <begin position="405"/>
        <end position="434"/>
    </location>
</feature>
<dbReference type="RefSeq" id="WP_191784283.1">
    <property type="nucleotide sequence ID" value="NZ_JACSQV010000014.1"/>
</dbReference>
<evidence type="ECO:0000256" key="1">
    <source>
        <dbReference type="SAM" id="Phobius"/>
    </source>
</evidence>
<dbReference type="Proteomes" id="UP000604241">
    <property type="component" value="Unassembled WGS sequence"/>
</dbReference>
<feature type="transmembrane region" description="Helical" evidence="1">
    <location>
        <begin position="517"/>
        <end position="540"/>
    </location>
</feature>
<protein>
    <submittedName>
        <fullName evidence="2">Polyketide antibiotic transporter</fullName>
    </submittedName>
</protein>
<feature type="transmembrane region" description="Helical" evidence="1">
    <location>
        <begin position="208"/>
        <end position="225"/>
    </location>
</feature>
<feature type="transmembrane region" description="Helical" evidence="1">
    <location>
        <begin position="142"/>
        <end position="171"/>
    </location>
</feature>
<comment type="caution">
    <text evidence="2">The sequence shown here is derived from an EMBL/GenBank/DDBJ whole genome shotgun (WGS) entry which is preliminary data.</text>
</comment>